<accession>A0A542UGC5</accession>
<dbReference type="OrthoDB" id="333547at2"/>
<dbReference type="Proteomes" id="UP000318103">
    <property type="component" value="Unassembled WGS sequence"/>
</dbReference>
<dbReference type="AlphaFoldDB" id="A0A542UGC5"/>
<name>A0A542UGC5_9ACTN</name>
<dbReference type="InterPro" id="IPR049202">
    <property type="entry name" value="DUF6817"/>
</dbReference>
<protein>
    <recommendedName>
        <fullName evidence="1">DUF6817 domain-containing protein</fullName>
    </recommendedName>
</protein>
<reference evidence="2 3" key="1">
    <citation type="submission" date="2019-06" db="EMBL/GenBank/DDBJ databases">
        <title>Sequencing the genomes of 1000 actinobacteria strains.</title>
        <authorList>
            <person name="Klenk H.-P."/>
        </authorList>
    </citation>
    <scope>NUCLEOTIDE SEQUENCE [LARGE SCALE GENOMIC DNA]</scope>
    <source>
        <strain evidence="2 3">DSM 41929</strain>
    </source>
</reference>
<feature type="domain" description="DUF6817" evidence="1">
    <location>
        <begin position="11"/>
        <end position="95"/>
    </location>
</feature>
<evidence type="ECO:0000259" key="1">
    <source>
        <dbReference type="Pfam" id="PF20680"/>
    </source>
</evidence>
<dbReference type="EMBL" id="VFNX01000001">
    <property type="protein sequence ID" value="TQK98128.1"/>
    <property type="molecule type" value="Genomic_DNA"/>
</dbReference>
<organism evidence="2 3">
    <name type="scientific">Streptomyces puniciscabiei</name>
    <dbReference type="NCBI Taxonomy" id="164348"/>
    <lineage>
        <taxon>Bacteria</taxon>
        <taxon>Bacillati</taxon>
        <taxon>Actinomycetota</taxon>
        <taxon>Actinomycetes</taxon>
        <taxon>Kitasatosporales</taxon>
        <taxon>Streptomycetaceae</taxon>
        <taxon>Streptomyces</taxon>
    </lineage>
</organism>
<gene>
    <name evidence="2" type="ORF">FB563_3142</name>
</gene>
<proteinExistence type="predicted"/>
<evidence type="ECO:0000313" key="3">
    <source>
        <dbReference type="Proteomes" id="UP000318103"/>
    </source>
</evidence>
<evidence type="ECO:0000313" key="2">
    <source>
        <dbReference type="EMBL" id="TQK98128.1"/>
    </source>
</evidence>
<keyword evidence="3" id="KW-1185">Reference proteome</keyword>
<dbReference type="Pfam" id="PF20680">
    <property type="entry name" value="DUF6817"/>
    <property type="match status" value="1"/>
</dbReference>
<sequence>MSDPQAAAVAFLRERGAARLAHPGGTLLAHLRRVERQLAEWGARPALRLAGLCHACYGTDGFPEPLLPPGRRAELAAVIGAEAEALVYLYGSCDRKATYPALAEDDGLFQDRFTGRAHVPGAGPRRDFAELTAANELDLARRDPAFRGRWGPDLLALLTRVRPLLSPSAWSACETVLAG</sequence>
<dbReference type="RefSeq" id="WP_055706567.1">
    <property type="nucleotide sequence ID" value="NZ_JBPJFI010000001.1"/>
</dbReference>
<comment type="caution">
    <text evidence="2">The sequence shown here is derived from an EMBL/GenBank/DDBJ whole genome shotgun (WGS) entry which is preliminary data.</text>
</comment>